<evidence type="ECO:0000313" key="3">
    <source>
        <dbReference type="Proteomes" id="UP000221168"/>
    </source>
</evidence>
<dbReference type="PANTHER" id="PTHR33164">
    <property type="entry name" value="TRANSCRIPTIONAL REGULATOR, MARR FAMILY"/>
    <property type="match status" value="1"/>
</dbReference>
<dbReference type="InterPro" id="IPR036390">
    <property type="entry name" value="WH_DNA-bd_sf"/>
</dbReference>
<dbReference type="OrthoDB" id="8906692at2"/>
<accession>A0A2G1QH30</accession>
<comment type="caution">
    <text evidence="2">The sequence shown here is derived from an EMBL/GenBank/DDBJ whole genome shotgun (WGS) entry which is preliminary data.</text>
</comment>
<dbReference type="AlphaFoldDB" id="A0A2G1QH30"/>
<keyword evidence="3" id="KW-1185">Reference proteome</keyword>
<reference evidence="2 3" key="1">
    <citation type="submission" date="2017-10" db="EMBL/GenBank/DDBJ databases">
        <title>Sedimentibacterium mangrovi gen. nov., sp. nov., a novel member of family Phyllobacteriacea isolated from mangrove sediment.</title>
        <authorList>
            <person name="Liao H."/>
            <person name="Tian Y."/>
        </authorList>
    </citation>
    <scope>NUCLEOTIDE SEQUENCE [LARGE SCALE GENOMIC DNA]</scope>
    <source>
        <strain evidence="2 3">X9-2-2</strain>
    </source>
</reference>
<dbReference type="PANTHER" id="PTHR33164:SF43">
    <property type="entry name" value="HTH-TYPE TRANSCRIPTIONAL REPRESSOR YETL"/>
    <property type="match status" value="1"/>
</dbReference>
<dbReference type="Proteomes" id="UP000221168">
    <property type="component" value="Unassembled WGS sequence"/>
</dbReference>
<dbReference type="PROSITE" id="PS50995">
    <property type="entry name" value="HTH_MARR_2"/>
    <property type="match status" value="1"/>
</dbReference>
<dbReference type="Gene3D" id="1.10.10.10">
    <property type="entry name" value="Winged helix-like DNA-binding domain superfamily/Winged helix DNA-binding domain"/>
    <property type="match status" value="1"/>
</dbReference>
<dbReference type="GO" id="GO:0003700">
    <property type="term" value="F:DNA-binding transcription factor activity"/>
    <property type="evidence" value="ECO:0007669"/>
    <property type="project" value="InterPro"/>
</dbReference>
<feature type="domain" description="HTH marR-type" evidence="1">
    <location>
        <begin position="18"/>
        <end position="151"/>
    </location>
</feature>
<proteinExistence type="predicted"/>
<dbReference type="RefSeq" id="WP_099308609.1">
    <property type="nucleotide sequence ID" value="NZ_PDVP01000022.1"/>
</dbReference>
<evidence type="ECO:0000259" key="1">
    <source>
        <dbReference type="PROSITE" id="PS50995"/>
    </source>
</evidence>
<evidence type="ECO:0000313" key="2">
    <source>
        <dbReference type="EMBL" id="PHP64825.1"/>
    </source>
</evidence>
<dbReference type="SUPFAM" id="SSF46785">
    <property type="entry name" value="Winged helix' DNA-binding domain"/>
    <property type="match status" value="1"/>
</dbReference>
<dbReference type="InterPro" id="IPR000835">
    <property type="entry name" value="HTH_MarR-typ"/>
</dbReference>
<dbReference type="EMBL" id="PDVP01000022">
    <property type="protein sequence ID" value="PHP64825.1"/>
    <property type="molecule type" value="Genomic_DNA"/>
</dbReference>
<dbReference type="SMART" id="SM00347">
    <property type="entry name" value="HTH_MARR"/>
    <property type="match status" value="1"/>
</dbReference>
<dbReference type="InterPro" id="IPR036388">
    <property type="entry name" value="WH-like_DNA-bd_sf"/>
</dbReference>
<sequence>MHGSENPKDDDKPPIDIDLLLPFQISQLNAKLAAQARAIIARHGTLSLPEWRIIRVVGMKVATGSTAVRKAAGIDKSQFSRTVNALVEDGFVEVHPSSEDRRQFEISLTSKGHAAHDRLAPELDARQRHLLGALSPAERAVIHSAIRALARAAEQTEFNLDIDSKGTQDNA</sequence>
<dbReference type="Pfam" id="PF12802">
    <property type="entry name" value="MarR_2"/>
    <property type="match status" value="1"/>
</dbReference>
<dbReference type="InterPro" id="IPR039422">
    <property type="entry name" value="MarR/SlyA-like"/>
</dbReference>
<dbReference type="GO" id="GO:0006950">
    <property type="term" value="P:response to stress"/>
    <property type="evidence" value="ECO:0007669"/>
    <property type="project" value="TreeGrafter"/>
</dbReference>
<gene>
    <name evidence="2" type="ORF">CSC94_22380</name>
</gene>
<organism evidence="2 3">
    <name type="scientific">Zhengella mangrovi</name>
    <dbReference type="NCBI Taxonomy" id="1982044"/>
    <lineage>
        <taxon>Bacteria</taxon>
        <taxon>Pseudomonadati</taxon>
        <taxon>Pseudomonadota</taxon>
        <taxon>Alphaproteobacteria</taxon>
        <taxon>Hyphomicrobiales</taxon>
        <taxon>Notoacmeibacteraceae</taxon>
        <taxon>Zhengella</taxon>
    </lineage>
</organism>
<name>A0A2G1QH30_9HYPH</name>
<protein>
    <submittedName>
        <fullName evidence="2">MarR family transcriptional regulator</fullName>
    </submittedName>
</protein>